<feature type="compositionally biased region" description="Low complexity" evidence="1">
    <location>
        <begin position="99"/>
        <end position="108"/>
    </location>
</feature>
<accession>U3P9Z6</accession>
<evidence type="ECO:0000256" key="2">
    <source>
        <dbReference type="SAM" id="Phobius"/>
    </source>
</evidence>
<organism evidence="3 4">
    <name type="scientific">Leifsonia xyli subsp. cynodontis DSM 46306</name>
    <dbReference type="NCBI Taxonomy" id="1389489"/>
    <lineage>
        <taxon>Bacteria</taxon>
        <taxon>Bacillati</taxon>
        <taxon>Actinomycetota</taxon>
        <taxon>Actinomycetes</taxon>
        <taxon>Micrococcales</taxon>
        <taxon>Microbacteriaceae</taxon>
        <taxon>Leifsonia</taxon>
    </lineage>
</organism>
<evidence type="ECO:0000313" key="4">
    <source>
        <dbReference type="Proteomes" id="UP000016743"/>
    </source>
</evidence>
<dbReference type="HOGENOM" id="CLU_2117980_0_0_11"/>
<gene>
    <name evidence="3" type="ORF">O159_27900</name>
</gene>
<sequence length="114" mass="11938">MWWARSTSRAQATAAAFFVLITVLAGLSVYVWVSLSGTPLRKAVAEAAGAITPFAAQNAQLRRDLSKATSVIASQKGKLSAIQTEKLAPAIRPRPPSPAALAGPPSRRTPARSS</sequence>
<dbReference type="STRING" id="1389489.O159_27900"/>
<evidence type="ECO:0000313" key="3">
    <source>
        <dbReference type="EMBL" id="AGW42676.1"/>
    </source>
</evidence>
<keyword evidence="4" id="KW-1185">Reference proteome</keyword>
<protein>
    <submittedName>
        <fullName evidence="3">Uncharacterized protein</fullName>
    </submittedName>
</protein>
<dbReference type="EMBL" id="CP006734">
    <property type="protein sequence ID" value="AGW42676.1"/>
    <property type="molecule type" value="Genomic_DNA"/>
</dbReference>
<dbReference type="KEGG" id="lxy:O159_27900"/>
<keyword evidence="2" id="KW-1133">Transmembrane helix</keyword>
<feature type="region of interest" description="Disordered" evidence="1">
    <location>
        <begin position="84"/>
        <end position="114"/>
    </location>
</feature>
<evidence type="ECO:0000256" key="1">
    <source>
        <dbReference type="SAM" id="MobiDB-lite"/>
    </source>
</evidence>
<dbReference type="AlphaFoldDB" id="U3P9Z6"/>
<keyword evidence="2" id="KW-0472">Membrane</keyword>
<reference evidence="3 4" key="1">
    <citation type="journal article" date="2013" name="Genome Announc.">
        <title>Complete Genome Sequence of Leifsonia xyli subsp. cynodontis Strain DSM46306, a Gram-Positive Bacterial Pathogen of Grasses.</title>
        <authorList>
            <person name="Monteiro-Vitorello C.B."/>
            <person name="Zerillo M.M."/>
            <person name="Van Sluys M.A."/>
            <person name="Camargo L.E."/>
            <person name="Kitajima J.P."/>
        </authorList>
    </citation>
    <scope>NUCLEOTIDE SEQUENCE [LARGE SCALE GENOMIC DNA]</scope>
    <source>
        <strain evidence="3 4">DSM 46306</strain>
    </source>
</reference>
<name>U3P9Z6_LEIXC</name>
<dbReference type="PATRIC" id="fig|1389489.3.peg.2675"/>
<proteinExistence type="predicted"/>
<dbReference type="RefSeq" id="WP_021756144.1">
    <property type="nucleotide sequence ID" value="NC_022438.1"/>
</dbReference>
<dbReference type="Proteomes" id="UP000016743">
    <property type="component" value="Chromosome"/>
</dbReference>
<keyword evidence="2" id="KW-0812">Transmembrane</keyword>
<feature type="transmembrane region" description="Helical" evidence="2">
    <location>
        <begin position="12"/>
        <end position="33"/>
    </location>
</feature>